<dbReference type="PANTHER" id="PTHR11766">
    <property type="entry name" value="TYROSYL-TRNA SYNTHETASE"/>
    <property type="match status" value="1"/>
</dbReference>
<protein>
    <recommendedName>
        <fullName evidence="3">RNA-binding S4 domain-containing protein</fullName>
    </recommendedName>
</protein>
<dbReference type="GO" id="GO:0043039">
    <property type="term" value="P:tRNA aminoacylation"/>
    <property type="evidence" value="ECO:0007669"/>
    <property type="project" value="TreeGrafter"/>
</dbReference>
<evidence type="ECO:0000256" key="1">
    <source>
        <dbReference type="PROSITE-ProRule" id="PRU00182"/>
    </source>
</evidence>
<accession>A0A7S0CPQ2</accession>
<dbReference type="GO" id="GO:0004831">
    <property type="term" value="F:tyrosine-tRNA ligase activity"/>
    <property type="evidence" value="ECO:0007669"/>
    <property type="project" value="InterPro"/>
</dbReference>
<reference evidence="2" key="1">
    <citation type="submission" date="2021-01" db="EMBL/GenBank/DDBJ databases">
        <authorList>
            <person name="Corre E."/>
            <person name="Pelletier E."/>
            <person name="Niang G."/>
            <person name="Scheremetjew M."/>
            <person name="Finn R."/>
            <person name="Kale V."/>
            <person name="Holt S."/>
            <person name="Cochrane G."/>
            <person name="Meng A."/>
            <person name="Brown T."/>
            <person name="Cohen L."/>
        </authorList>
    </citation>
    <scope>NUCLEOTIDE SEQUENCE</scope>
    <source>
        <strain evidence="2">CCAP1064/1</strain>
    </source>
</reference>
<dbReference type="EMBL" id="HBEL01053124">
    <property type="protein sequence ID" value="CAD8428149.1"/>
    <property type="molecule type" value="Transcribed_RNA"/>
</dbReference>
<organism evidence="2">
    <name type="scientific">Proboscia inermis</name>
    <dbReference type="NCBI Taxonomy" id="420281"/>
    <lineage>
        <taxon>Eukaryota</taxon>
        <taxon>Sar</taxon>
        <taxon>Stramenopiles</taxon>
        <taxon>Ochrophyta</taxon>
        <taxon>Bacillariophyta</taxon>
        <taxon>Coscinodiscophyceae</taxon>
        <taxon>Rhizosoleniophycidae</taxon>
        <taxon>Rhizosoleniales</taxon>
        <taxon>Rhizosoleniaceae</taxon>
        <taxon>Proboscia</taxon>
    </lineage>
</organism>
<dbReference type="GO" id="GO:0003723">
    <property type="term" value="F:RNA binding"/>
    <property type="evidence" value="ECO:0007669"/>
    <property type="project" value="UniProtKB-KW"/>
</dbReference>
<dbReference type="AlphaFoldDB" id="A0A7S0CPQ2"/>
<dbReference type="PROSITE" id="PS50889">
    <property type="entry name" value="S4"/>
    <property type="match status" value="1"/>
</dbReference>
<sequence length="149" mass="16104">MFTELPLERIGELEELSGADINRAKIILADEATALLHGSECLDAIHQTIESMFTKSKNASVNTYSLPRIFVSPSQLEGENGVRFVDLFLELKLATSKKDAKRLIAGGGARLGDVKITDELATLTASDFEGVTEVTLKAGKKRAGVVELK</sequence>
<dbReference type="Gene3D" id="3.10.290.10">
    <property type="entry name" value="RNA-binding S4 domain"/>
    <property type="match status" value="1"/>
</dbReference>
<dbReference type="GO" id="GO:0005829">
    <property type="term" value="C:cytosol"/>
    <property type="evidence" value="ECO:0007669"/>
    <property type="project" value="TreeGrafter"/>
</dbReference>
<evidence type="ECO:0000313" key="2">
    <source>
        <dbReference type="EMBL" id="CAD8428149.1"/>
    </source>
</evidence>
<keyword evidence="1" id="KW-0694">RNA-binding</keyword>
<dbReference type="InterPro" id="IPR024088">
    <property type="entry name" value="Tyr-tRNA-ligase_bac-type"/>
</dbReference>
<dbReference type="InterPro" id="IPR036986">
    <property type="entry name" value="S4_RNA-bd_sf"/>
</dbReference>
<dbReference type="PANTHER" id="PTHR11766:SF0">
    <property type="entry name" value="TYROSINE--TRNA LIGASE, MITOCHONDRIAL"/>
    <property type="match status" value="1"/>
</dbReference>
<dbReference type="Gene3D" id="1.10.240.10">
    <property type="entry name" value="Tyrosyl-Transfer RNA Synthetase"/>
    <property type="match status" value="1"/>
</dbReference>
<gene>
    <name evidence="2" type="ORF">PINE0816_LOCUS24319</name>
</gene>
<dbReference type="SUPFAM" id="SSF55174">
    <property type="entry name" value="Alpha-L RNA-binding motif"/>
    <property type="match status" value="1"/>
</dbReference>
<proteinExistence type="predicted"/>
<name>A0A7S0CPQ2_9STRA</name>
<evidence type="ECO:0008006" key="3">
    <source>
        <dbReference type="Google" id="ProtNLM"/>
    </source>
</evidence>